<feature type="transmembrane region" description="Helical" evidence="2">
    <location>
        <begin position="44"/>
        <end position="67"/>
    </location>
</feature>
<proteinExistence type="predicted"/>
<evidence type="ECO:0000313" key="4">
    <source>
        <dbReference type="Proteomes" id="UP000274515"/>
    </source>
</evidence>
<accession>A0A426JSQ6</accession>
<evidence type="ECO:0000256" key="1">
    <source>
        <dbReference type="SAM" id="MobiDB-lite"/>
    </source>
</evidence>
<keyword evidence="2" id="KW-0472">Membrane</keyword>
<keyword evidence="4" id="KW-1185">Reference proteome</keyword>
<gene>
    <name evidence="3" type="ORF">EIL87_14130</name>
</gene>
<comment type="caution">
    <text evidence="3">The sequence shown here is derived from an EMBL/GenBank/DDBJ whole genome shotgun (WGS) entry which is preliminary data.</text>
</comment>
<protein>
    <submittedName>
        <fullName evidence="3">Uncharacterized protein</fullName>
    </submittedName>
</protein>
<feature type="compositionally biased region" description="Basic and acidic residues" evidence="1">
    <location>
        <begin position="108"/>
        <end position="127"/>
    </location>
</feature>
<feature type="compositionally biased region" description="Basic and acidic residues" evidence="1">
    <location>
        <begin position="80"/>
        <end position="101"/>
    </location>
</feature>
<sequence>MNVLQPQDVGRSERITRDYSFGRVGKSENRVYRSPEGYSDGVNLAVTAVVGFAAIGAMLWFSAKAVVWGFSQEGQRRSWEKIHGSDADRAAQKQREIEERERRRRRRWAEVKAHRQRVKEEKRRSRR</sequence>
<keyword evidence="2" id="KW-0812">Transmembrane</keyword>
<name>A0A426JSQ6_9PSEU</name>
<keyword evidence="2" id="KW-1133">Transmembrane helix</keyword>
<dbReference type="EMBL" id="RSAA01000014">
    <property type="protein sequence ID" value="RRO16186.1"/>
    <property type="molecule type" value="Genomic_DNA"/>
</dbReference>
<reference evidence="3 4" key="1">
    <citation type="submission" date="2018-11" db="EMBL/GenBank/DDBJ databases">
        <title>Saccharopolyspora rhizosphaerae sp. nov., an actinomycete isolated from rhizosphere soil in Thailand.</title>
        <authorList>
            <person name="Intra B."/>
            <person name="Euanorasetr J."/>
            <person name="Take A."/>
            <person name="Inahashi Y."/>
            <person name="Mori M."/>
            <person name="Panbangred W."/>
            <person name="Matsumoto A."/>
        </authorList>
    </citation>
    <scope>NUCLEOTIDE SEQUENCE [LARGE SCALE GENOMIC DNA]</scope>
    <source>
        <strain evidence="3 4">H219</strain>
    </source>
</reference>
<dbReference type="Proteomes" id="UP000274515">
    <property type="component" value="Unassembled WGS sequence"/>
</dbReference>
<evidence type="ECO:0000313" key="3">
    <source>
        <dbReference type="EMBL" id="RRO16186.1"/>
    </source>
</evidence>
<organism evidence="3 4">
    <name type="scientific">Saccharopolyspora rhizosphaerae</name>
    <dbReference type="NCBI Taxonomy" id="2492662"/>
    <lineage>
        <taxon>Bacteria</taxon>
        <taxon>Bacillati</taxon>
        <taxon>Actinomycetota</taxon>
        <taxon>Actinomycetes</taxon>
        <taxon>Pseudonocardiales</taxon>
        <taxon>Pseudonocardiaceae</taxon>
        <taxon>Saccharopolyspora</taxon>
    </lineage>
</organism>
<dbReference type="OrthoDB" id="3687650at2"/>
<feature type="region of interest" description="Disordered" evidence="1">
    <location>
        <begin position="80"/>
        <end position="127"/>
    </location>
</feature>
<evidence type="ECO:0000256" key="2">
    <source>
        <dbReference type="SAM" id="Phobius"/>
    </source>
</evidence>
<dbReference type="AlphaFoldDB" id="A0A426JSQ6"/>